<accession>F0WVR2</accession>
<feature type="transmembrane region" description="Helical" evidence="1">
    <location>
        <begin position="148"/>
        <end position="166"/>
    </location>
</feature>
<feature type="transmembrane region" description="Helical" evidence="1">
    <location>
        <begin position="38"/>
        <end position="64"/>
    </location>
</feature>
<reference evidence="2" key="2">
    <citation type="submission" date="2011-02" db="EMBL/GenBank/DDBJ databases">
        <authorList>
            <person name="MacLean D."/>
        </authorList>
    </citation>
    <scope>NUCLEOTIDE SEQUENCE</scope>
</reference>
<dbReference type="HOGENOM" id="CLU_1211653_0_0_1"/>
<dbReference type="PANTHER" id="PTHR38585:SF1">
    <property type="entry name" value="TRANSMEMBRANE PROTEIN"/>
    <property type="match status" value="1"/>
</dbReference>
<reference evidence="2" key="1">
    <citation type="journal article" date="2011" name="PLoS Biol.">
        <title>Gene gain and loss during evolution of obligate parasitism in the white rust pathogen of Arabidopsis thaliana.</title>
        <authorList>
            <person name="Kemen E."/>
            <person name="Gardiner A."/>
            <person name="Schultz-Larsen T."/>
            <person name="Kemen A.C."/>
            <person name="Balmuth A.L."/>
            <person name="Robert-Seilaniantz A."/>
            <person name="Bailey K."/>
            <person name="Holub E."/>
            <person name="Studholme D.J."/>
            <person name="Maclean D."/>
            <person name="Jones J.D."/>
        </authorList>
    </citation>
    <scope>NUCLEOTIDE SEQUENCE</scope>
</reference>
<keyword evidence="1" id="KW-0472">Membrane</keyword>
<proteinExistence type="predicted"/>
<gene>
    <name evidence="2" type="primary">AlNc14C303G10401</name>
    <name evidence="2" type="ORF">ALNC14_116520</name>
</gene>
<dbReference type="PANTHER" id="PTHR38585">
    <property type="entry name" value="TRANSMEMBRANE PROTEIN"/>
    <property type="match status" value="1"/>
</dbReference>
<sequence length="229" mass="25587">MGNSASAKDASYWERLCTNMTTSQQISRAEDTKDIPSISLSILASDALTGGVIFWCGLSLAQVMQKCLRVSSATPIIPQMIGCVSIASLSTASVSYAAFPRKLLQDYNESSALPWKSNQWKKISTFYEYITDFFQIRMQTMSLGMLPIHWMMGFAIFRILGGRMLAIAPSDYRFLGAFHRTESSASATQMYAGDKMRLMMQSFGRKTGCHTCGNRRHSLYHADHMPPNE</sequence>
<dbReference type="EMBL" id="FR824348">
    <property type="protein sequence ID" value="CCA25508.1"/>
    <property type="molecule type" value="Genomic_DNA"/>
</dbReference>
<keyword evidence="1" id="KW-1133">Transmembrane helix</keyword>
<protein>
    <submittedName>
        <fullName evidence="2">Uncharacterized protein AlNc14C303G10401</fullName>
    </submittedName>
</protein>
<evidence type="ECO:0000313" key="2">
    <source>
        <dbReference type="EMBL" id="CCA25508.1"/>
    </source>
</evidence>
<feature type="transmembrane region" description="Helical" evidence="1">
    <location>
        <begin position="76"/>
        <end position="99"/>
    </location>
</feature>
<organism evidence="2">
    <name type="scientific">Albugo laibachii Nc14</name>
    <dbReference type="NCBI Taxonomy" id="890382"/>
    <lineage>
        <taxon>Eukaryota</taxon>
        <taxon>Sar</taxon>
        <taxon>Stramenopiles</taxon>
        <taxon>Oomycota</taxon>
        <taxon>Peronosporomycetes</taxon>
        <taxon>Albuginales</taxon>
        <taxon>Albuginaceae</taxon>
        <taxon>Albugo</taxon>
    </lineage>
</organism>
<keyword evidence="1" id="KW-0812">Transmembrane</keyword>
<dbReference type="AlphaFoldDB" id="F0WVR2"/>
<evidence type="ECO:0000256" key="1">
    <source>
        <dbReference type="SAM" id="Phobius"/>
    </source>
</evidence>
<name>F0WVR2_9STRA</name>